<accession>A0A918CL78</accession>
<reference evidence="2" key="1">
    <citation type="journal article" date="2014" name="Int. J. Syst. Evol. Microbiol.">
        <title>Complete genome sequence of Corynebacterium casei LMG S-19264T (=DSM 44701T), isolated from a smear-ripened cheese.</title>
        <authorList>
            <consortium name="US DOE Joint Genome Institute (JGI-PGF)"/>
            <person name="Walter F."/>
            <person name="Albersmeier A."/>
            <person name="Kalinowski J."/>
            <person name="Ruckert C."/>
        </authorList>
    </citation>
    <scope>NUCLEOTIDE SEQUENCE</scope>
    <source>
        <strain evidence="2">JCM 31311</strain>
    </source>
</reference>
<dbReference type="Proteomes" id="UP000603865">
    <property type="component" value="Unassembled WGS sequence"/>
</dbReference>
<dbReference type="InterPro" id="IPR003848">
    <property type="entry name" value="DUF218"/>
</dbReference>
<organism evidence="2 3">
    <name type="scientific">Deinococcus ruber</name>
    <dbReference type="NCBI Taxonomy" id="1848197"/>
    <lineage>
        <taxon>Bacteria</taxon>
        <taxon>Thermotogati</taxon>
        <taxon>Deinococcota</taxon>
        <taxon>Deinococci</taxon>
        <taxon>Deinococcales</taxon>
        <taxon>Deinococcaceae</taxon>
        <taxon>Deinococcus</taxon>
    </lineage>
</organism>
<gene>
    <name evidence="2" type="ORF">GCM10008957_46110</name>
</gene>
<dbReference type="Pfam" id="PF02698">
    <property type="entry name" value="DUF218"/>
    <property type="match status" value="1"/>
</dbReference>
<comment type="caution">
    <text evidence="2">The sequence shown here is derived from an EMBL/GenBank/DDBJ whole genome shotgun (WGS) entry which is preliminary data.</text>
</comment>
<reference evidence="2" key="2">
    <citation type="submission" date="2020-09" db="EMBL/GenBank/DDBJ databases">
        <authorList>
            <person name="Sun Q."/>
            <person name="Ohkuma M."/>
        </authorList>
    </citation>
    <scope>NUCLEOTIDE SEQUENCE</scope>
    <source>
        <strain evidence="2">JCM 31311</strain>
    </source>
</reference>
<dbReference type="InterPro" id="IPR051599">
    <property type="entry name" value="Cell_Envelope_Assoc"/>
</dbReference>
<evidence type="ECO:0000313" key="2">
    <source>
        <dbReference type="EMBL" id="GGR30018.1"/>
    </source>
</evidence>
<dbReference type="AlphaFoldDB" id="A0A918CL78"/>
<sequence length="170" mass="18083">MGGLVLALPLLPVRSAVHPQATLLVLGAAQYNGHPSPAFRARLDHALALYRAGGVRRIVVSGGVGRGDHYSEGEVGQMYLLKRQVPVAVVDAETRSRTTLENLRNSCPLLPGPVTLVTDEVHAPRALALARAVGLKADVSSVPLGAGHWKYRMREKLALLAYTVLGVGDQ</sequence>
<protein>
    <recommendedName>
        <fullName evidence="1">DUF218 domain-containing protein</fullName>
    </recommendedName>
</protein>
<dbReference type="PANTHER" id="PTHR30336:SF20">
    <property type="entry name" value="DUF218 DOMAIN-CONTAINING PROTEIN"/>
    <property type="match status" value="1"/>
</dbReference>
<dbReference type="EMBL" id="BMQL01000048">
    <property type="protein sequence ID" value="GGR30018.1"/>
    <property type="molecule type" value="Genomic_DNA"/>
</dbReference>
<dbReference type="PANTHER" id="PTHR30336">
    <property type="entry name" value="INNER MEMBRANE PROTEIN, PROBABLE PERMEASE"/>
    <property type="match status" value="1"/>
</dbReference>
<name>A0A918CL78_9DEIO</name>
<dbReference type="Gene3D" id="3.40.50.620">
    <property type="entry name" value="HUPs"/>
    <property type="match status" value="1"/>
</dbReference>
<evidence type="ECO:0000259" key="1">
    <source>
        <dbReference type="Pfam" id="PF02698"/>
    </source>
</evidence>
<proteinExistence type="predicted"/>
<evidence type="ECO:0000313" key="3">
    <source>
        <dbReference type="Proteomes" id="UP000603865"/>
    </source>
</evidence>
<feature type="domain" description="DUF218" evidence="1">
    <location>
        <begin position="23"/>
        <end position="148"/>
    </location>
</feature>
<keyword evidence="3" id="KW-1185">Reference proteome</keyword>
<dbReference type="CDD" id="cd06259">
    <property type="entry name" value="YdcF-like"/>
    <property type="match status" value="1"/>
</dbReference>
<dbReference type="InterPro" id="IPR014729">
    <property type="entry name" value="Rossmann-like_a/b/a_fold"/>
</dbReference>
<dbReference type="GO" id="GO:0005886">
    <property type="term" value="C:plasma membrane"/>
    <property type="evidence" value="ECO:0007669"/>
    <property type="project" value="TreeGrafter"/>
</dbReference>